<dbReference type="InterPro" id="IPR007679">
    <property type="entry name" value="DUF569"/>
</dbReference>
<dbReference type="AlphaFoldDB" id="A0AAW0JL62"/>
<evidence type="ECO:0008006" key="6">
    <source>
        <dbReference type="Google" id="ProtNLM"/>
    </source>
</evidence>
<feature type="region of interest" description="Disordered" evidence="1">
    <location>
        <begin position="360"/>
        <end position="414"/>
    </location>
</feature>
<feature type="domain" description="DUF569" evidence="3">
    <location>
        <begin position="725"/>
        <end position="802"/>
    </location>
</feature>
<evidence type="ECO:0000256" key="1">
    <source>
        <dbReference type="SAM" id="MobiDB-lite"/>
    </source>
</evidence>
<protein>
    <recommendedName>
        <fullName evidence="6">Actin cross-linking</fullName>
    </recommendedName>
</protein>
<feature type="compositionally biased region" description="Low complexity" evidence="1">
    <location>
        <begin position="360"/>
        <end position="376"/>
    </location>
</feature>
<dbReference type="PANTHER" id="PTHR31205">
    <property type="entry name" value="ACTIN CROSS-LINKING PROTEIN (DUF569)"/>
    <property type="match status" value="1"/>
</dbReference>
<dbReference type="Pfam" id="PF22932">
    <property type="entry name" value="Ubiq_DUF_assoc"/>
    <property type="match status" value="2"/>
</dbReference>
<feature type="domain" description="DUF569" evidence="2">
    <location>
        <begin position="519"/>
        <end position="660"/>
    </location>
</feature>
<reference evidence="4 5" key="1">
    <citation type="journal article" date="2018" name="Sci. Data">
        <title>The draft genome sequence of cork oak.</title>
        <authorList>
            <person name="Ramos A.M."/>
            <person name="Usie A."/>
            <person name="Barbosa P."/>
            <person name="Barros P.M."/>
            <person name="Capote T."/>
            <person name="Chaves I."/>
            <person name="Simoes F."/>
            <person name="Abreu I."/>
            <person name="Carrasquinho I."/>
            <person name="Faro C."/>
            <person name="Guimaraes J.B."/>
            <person name="Mendonca D."/>
            <person name="Nobrega F."/>
            <person name="Rodrigues L."/>
            <person name="Saibo N.J.M."/>
            <person name="Varela M.C."/>
            <person name="Egas C."/>
            <person name="Matos J."/>
            <person name="Miguel C.M."/>
            <person name="Oliveira M.M."/>
            <person name="Ricardo C.P."/>
            <person name="Goncalves S."/>
        </authorList>
    </citation>
    <scope>NUCLEOTIDE SEQUENCE [LARGE SCALE GENOMIC DNA]</scope>
    <source>
        <strain evidence="5">cv. HL8</strain>
    </source>
</reference>
<dbReference type="PANTHER" id="PTHR31205:SF69">
    <property type="entry name" value="ACTIN CROSS-LINKING PROTEIN (DUF569)"/>
    <property type="match status" value="1"/>
</dbReference>
<feature type="domain" description="DUF569" evidence="2">
    <location>
        <begin position="208"/>
        <end position="349"/>
    </location>
</feature>
<feature type="compositionally biased region" description="Basic and acidic residues" evidence="1">
    <location>
        <begin position="392"/>
        <end position="403"/>
    </location>
</feature>
<comment type="caution">
    <text evidence="4">The sequence shown here is derived from an EMBL/GenBank/DDBJ whole genome shotgun (WGS) entry which is preliminary data.</text>
</comment>
<name>A0AAW0JL62_QUESU</name>
<feature type="domain" description="DUF569" evidence="2">
    <location>
        <begin position="1"/>
        <end position="143"/>
    </location>
</feature>
<feature type="domain" description="DUF569" evidence="3">
    <location>
        <begin position="414"/>
        <end position="491"/>
    </location>
</feature>
<feature type="compositionally biased region" description="Low complexity" evidence="1">
    <location>
        <begin position="671"/>
        <end position="687"/>
    </location>
</feature>
<gene>
    <name evidence="4" type="ORF">CFP56_030919</name>
</gene>
<accession>A0AAW0JL62</accession>
<feature type="compositionally biased region" description="Basic and acidic residues" evidence="1">
    <location>
        <begin position="703"/>
        <end position="714"/>
    </location>
</feature>
<evidence type="ECO:0000259" key="2">
    <source>
        <dbReference type="Pfam" id="PF04601"/>
    </source>
</evidence>
<dbReference type="InterPro" id="IPR008999">
    <property type="entry name" value="Actin-crosslinking"/>
</dbReference>
<evidence type="ECO:0000259" key="3">
    <source>
        <dbReference type="Pfam" id="PF22932"/>
    </source>
</evidence>
<dbReference type="Gene3D" id="2.80.10.50">
    <property type="match status" value="3"/>
</dbReference>
<evidence type="ECO:0000313" key="4">
    <source>
        <dbReference type="EMBL" id="KAK7827672.1"/>
    </source>
</evidence>
<dbReference type="CDD" id="cd23340">
    <property type="entry name" value="beta-trefoil_FSCN_ACP-like"/>
    <property type="match status" value="3"/>
</dbReference>
<sequence>MEKFNKVQAVTLKSHLDKYLVADDDNKTVRQSRNGTSRKARWFVELVEGKSHAIRLKSWNGMYLTATDLPFLLGMTGNKVLQTVPERGFEWKYEWEPIRDGFQVKFRTWCGTYLRANGGTPPWRNSITHDDPHTTSTQNWILWDVEAVEVSGTDLVIDFLHSKSSLSSLSDDVFVSEPGSPMSVISSISPKSISNNKLSKSNMFRSGMDLFYNAKAVRLRSHHDKYLLADEDEESVTQDRNGSSKNARWAVEFVEGTDSIIRLKSCYNKYLTASNQPFLLGMTGRKVIQTLPRRLDSSLEWEPVKEGSQVKLKTRYGNFLRANGGVPPWRNSITHDIPHRTATQDWILWDVDIVEIQVQSPRQISQQPPSQPLSHQDSLDFDPNSPSSGSIKSEKFSRQESSESNRSSPPKTEGRTIYYHVAEDNGEVDDEVVEGYSFTFKGNGVEELTRKLEEETGLEGIIVCTRSPLNGNLYPLRLQLPPNNTTMHVVLVLASSTADSDDTLWYSSKSKSNMFRSGMDLFYNAKAVRLRSHHDKYLLADEDEESVTQDRNGSSKNARWAVEFVEGTDSIIRLKSCYNKYLTASNQPFLLGMTGRKVIQTLPRRLDSSLEWEPVKEGSQVKLKTRYGNFLRANGGVPPWRNSITHDIPHRTATQDWILWDVDIVEIQVQSPRQISQQPPSQPLSHQDSLDFDPNSPSSGSIKSEKFSRQESSESNRSSPPKTEGRTIYYHVAEDNGEVDDEVVEGYSFTFKGNGVEELTRKLEEETGLEGIIVCTRSPLNGNLYPLRLQLPPNNTTMHVVLVLASSTVAQDFTKQAS</sequence>
<proteinExistence type="predicted"/>
<organism evidence="4 5">
    <name type="scientific">Quercus suber</name>
    <name type="common">Cork oak</name>
    <dbReference type="NCBI Taxonomy" id="58331"/>
    <lineage>
        <taxon>Eukaryota</taxon>
        <taxon>Viridiplantae</taxon>
        <taxon>Streptophyta</taxon>
        <taxon>Embryophyta</taxon>
        <taxon>Tracheophyta</taxon>
        <taxon>Spermatophyta</taxon>
        <taxon>Magnoliopsida</taxon>
        <taxon>eudicotyledons</taxon>
        <taxon>Gunneridae</taxon>
        <taxon>Pentapetalae</taxon>
        <taxon>rosids</taxon>
        <taxon>fabids</taxon>
        <taxon>Fagales</taxon>
        <taxon>Fagaceae</taxon>
        <taxon>Quercus</taxon>
    </lineage>
</organism>
<keyword evidence="5" id="KW-1185">Reference proteome</keyword>
<dbReference type="InterPro" id="IPR054726">
    <property type="entry name" value="Ubiq_DUF569-assoc"/>
</dbReference>
<dbReference type="FunFam" id="2.80.10.50:FF:000067">
    <property type="entry name" value="BnaC05g19630D protein"/>
    <property type="match status" value="3"/>
</dbReference>
<evidence type="ECO:0000313" key="5">
    <source>
        <dbReference type="Proteomes" id="UP000237347"/>
    </source>
</evidence>
<feature type="region of interest" description="Disordered" evidence="1">
    <location>
        <begin position="671"/>
        <end position="725"/>
    </location>
</feature>
<dbReference type="Pfam" id="PF04601">
    <property type="entry name" value="DUF569"/>
    <property type="match status" value="3"/>
</dbReference>
<dbReference type="SUPFAM" id="SSF50405">
    <property type="entry name" value="Actin-crosslinking proteins"/>
    <property type="match status" value="3"/>
</dbReference>
<dbReference type="Proteomes" id="UP000237347">
    <property type="component" value="Unassembled WGS sequence"/>
</dbReference>
<dbReference type="EMBL" id="PKMF04000517">
    <property type="protein sequence ID" value="KAK7827672.1"/>
    <property type="molecule type" value="Genomic_DNA"/>
</dbReference>